<accession>A0A0B2PZC0</accession>
<evidence type="ECO:0000256" key="2">
    <source>
        <dbReference type="ARBA" id="ARBA00004555"/>
    </source>
</evidence>
<comment type="subcellular location">
    <subcellularLocation>
        <location evidence="1">Endoplasmic reticulum</location>
    </subcellularLocation>
    <subcellularLocation>
        <location evidence="2">Golgi apparatus</location>
    </subcellularLocation>
</comment>
<dbReference type="GO" id="GO:0005783">
    <property type="term" value="C:endoplasmic reticulum"/>
    <property type="evidence" value="ECO:0007669"/>
    <property type="project" value="UniProtKB-SubCell"/>
</dbReference>
<dbReference type="Proteomes" id="UP000053555">
    <property type="component" value="Unassembled WGS sequence"/>
</dbReference>
<dbReference type="Gene3D" id="3.40.50.300">
    <property type="entry name" value="P-loop containing nucleotide triphosphate hydrolases"/>
    <property type="match status" value="2"/>
</dbReference>
<evidence type="ECO:0000256" key="4">
    <source>
        <dbReference type="ARBA" id="ARBA00022448"/>
    </source>
</evidence>
<name>A0A0B2PZC0_GLYSO</name>
<dbReference type="EMBL" id="KN662943">
    <property type="protein sequence ID" value="KHN12897.1"/>
    <property type="molecule type" value="Genomic_DNA"/>
</dbReference>
<keyword evidence="9" id="KW-0333">Golgi apparatus</keyword>
<dbReference type="GO" id="GO:0016192">
    <property type="term" value="P:vesicle-mediated transport"/>
    <property type="evidence" value="ECO:0007669"/>
    <property type="project" value="UniProtKB-KW"/>
</dbReference>
<evidence type="ECO:0000313" key="11">
    <source>
        <dbReference type="EMBL" id="KHN12897.1"/>
    </source>
</evidence>
<keyword evidence="6" id="KW-0256">Endoplasmic reticulum</keyword>
<dbReference type="GO" id="GO:0005794">
    <property type="term" value="C:Golgi apparatus"/>
    <property type="evidence" value="ECO:0007669"/>
    <property type="project" value="UniProtKB-SubCell"/>
</dbReference>
<evidence type="ECO:0000256" key="8">
    <source>
        <dbReference type="ARBA" id="ARBA00022927"/>
    </source>
</evidence>
<dbReference type="PANTHER" id="PTHR45684">
    <property type="entry name" value="RE74312P"/>
    <property type="match status" value="1"/>
</dbReference>
<evidence type="ECO:0000256" key="5">
    <source>
        <dbReference type="ARBA" id="ARBA00022741"/>
    </source>
</evidence>
<dbReference type="GO" id="GO:0006886">
    <property type="term" value="P:intracellular protein transport"/>
    <property type="evidence" value="ECO:0007669"/>
    <property type="project" value="InterPro"/>
</dbReference>
<keyword evidence="10" id="KW-0342">GTP-binding</keyword>
<dbReference type="AlphaFoldDB" id="A0A0B2PZC0"/>
<dbReference type="InterPro" id="IPR006689">
    <property type="entry name" value="Small_GTPase_ARF/SAR"/>
</dbReference>
<dbReference type="SUPFAM" id="SSF52540">
    <property type="entry name" value="P-loop containing nucleoside triphosphate hydrolases"/>
    <property type="match status" value="1"/>
</dbReference>
<proteinExistence type="inferred from homology"/>
<keyword evidence="8" id="KW-0653">Protein transport</keyword>
<dbReference type="InterPro" id="IPR006687">
    <property type="entry name" value="Small_GTPase_SAR1"/>
</dbReference>
<comment type="similarity">
    <text evidence="3">Belongs to the small GTPase superfamily. SAR1 family.</text>
</comment>
<dbReference type="GO" id="GO:0003924">
    <property type="term" value="F:GTPase activity"/>
    <property type="evidence" value="ECO:0007669"/>
    <property type="project" value="InterPro"/>
</dbReference>
<organism evidence="11">
    <name type="scientific">Glycine soja</name>
    <name type="common">Wild soybean</name>
    <dbReference type="NCBI Taxonomy" id="3848"/>
    <lineage>
        <taxon>Eukaryota</taxon>
        <taxon>Viridiplantae</taxon>
        <taxon>Streptophyta</taxon>
        <taxon>Embryophyta</taxon>
        <taxon>Tracheophyta</taxon>
        <taxon>Spermatophyta</taxon>
        <taxon>Magnoliopsida</taxon>
        <taxon>eudicotyledons</taxon>
        <taxon>Gunneridae</taxon>
        <taxon>Pentapetalae</taxon>
        <taxon>rosids</taxon>
        <taxon>fabids</taxon>
        <taxon>Fabales</taxon>
        <taxon>Fabaceae</taxon>
        <taxon>Papilionoideae</taxon>
        <taxon>50 kb inversion clade</taxon>
        <taxon>NPAAA clade</taxon>
        <taxon>indigoferoid/millettioid clade</taxon>
        <taxon>Phaseoleae</taxon>
        <taxon>Glycine</taxon>
        <taxon>Glycine subgen. Soja</taxon>
    </lineage>
</organism>
<evidence type="ECO:0000256" key="7">
    <source>
        <dbReference type="ARBA" id="ARBA00022892"/>
    </source>
</evidence>
<evidence type="ECO:0000256" key="10">
    <source>
        <dbReference type="ARBA" id="ARBA00023134"/>
    </source>
</evidence>
<sequence length="63" mass="7388">MGKIKFKAFDLGGHQIARRVWKDYFAQVNLEDSNIRPLEVFMCSIARKMGYGEGFNWLSQFIK</sequence>
<gene>
    <name evidence="11" type="ORF">glysoja_029431</name>
</gene>
<protein>
    <submittedName>
        <fullName evidence="11">GTP-binding protein SAR1A</fullName>
    </submittedName>
</protein>
<evidence type="ECO:0000256" key="3">
    <source>
        <dbReference type="ARBA" id="ARBA00007507"/>
    </source>
</evidence>
<evidence type="ECO:0000256" key="9">
    <source>
        <dbReference type="ARBA" id="ARBA00023034"/>
    </source>
</evidence>
<dbReference type="InterPro" id="IPR027417">
    <property type="entry name" value="P-loop_NTPase"/>
</dbReference>
<keyword evidence="5" id="KW-0547">Nucleotide-binding</keyword>
<dbReference type="Pfam" id="PF00025">
    <property type="entry name" value="Arf"/>
    <property type="match status" value="1"/>
</dbReference>
<keyword evidence="7" id="KW-0931">ER-Golgi transport</keyword>
<evidence type="ECO:0000256" key="1">
    <source>
        <dbReference type="ARBA" id="ARBA00004240"/>
    </source>
</evidence>
<dbReference type="GO" id="GO:0005525">
    <property type="term" value="F:GTP binding"/>
    <property type="evidence" value="ECO:0007669"/>
    <property type="project" value="UniProtKB-KW"/>
</dbReference>
<evidence type="ECO:0000256" key="6">
    <source>
        <dbReference type="ARBA" id="ARBA00022824"/>
    </source>
</evidence>
<reference evidence="11" key="1">
    <citation type="submission" date="2014-07" db="EMBL/GenBank/DDBJ databases">
        <title>Identification of a novel salt tolerance gene in wild soybean by whole-genome sequencing.</title>
        <authorList>
            <person name="Lam H.-M."/>
            <person name="Qi X."/>
            <person name="Li M.-W."/>
            <person name="Liu X."/>
            <person name="Xie M."/>
            <person name="Ni M."/>
            <person name="Xu X."/>
        </authorList>
    </citation>
    <scope>NUCLEOTIDE SEQUENCE [LARGE SCALE GENOMIC DNA]</scope>
    <source>
        <tissue evidence="11">Root</tissue>
    </source>
</reference>
<keyword evidence="4" id="KW-0813">Transport</keyword>